<sequence length="90" mass="10417">MSDWARDGTVRRWAARRDMTVSIIGKMCNGLYVLPLVWIFAIDPLEPFLIQSFLGPLPNHLTCLLSRNREELYTATHPRLNRHLPAASEW</sequence>
<keyword evidence="1" id="KW-0812">Transmembrane</keyword>
<proteinExistence type="predicted"/>
<feature type="transmembrane region" description="Helical" evidence="1">
    <location>
        <begin position="21"/>
        <end position="42"/>
    </location>
</feature>
<dbReference type="EMBL" id="JBHUOM010000012">
    <property type="protein sequence ID" value="MFD2935198.1"/>
    <property type="molecule type" value="Genomic_DNA"/>
</dbReference>
<protein>
    <submittedName>
        <fullName evidence="2">Uncharacterized protein</fullName>
    </submittedName>
</protein>
<dbReference type="Proteomes" id="UP001597512">
    <property type="component" value="Unassembled WGS sequence"/>
</dbReference>
<keyword evidence="1" id="KW-1133">Transmembrane helix</keyword>
<name>A0ABW6AM61_9BACT</name>
<evidence type="ECO:0000256" key="1">
    <source>
        <dbReference type="SAM" id="Phobius"/>
    </source>
</evidence>
<reference evidence="3" key="1">
    <citation type="journal article" date="2019" name="Int. J. Syst. Evol. Microbiol.">
        <title>The Global Catalogue of Microorganisms (GCM) 10K type strain sequencing project: providing services to taxonomists for standard genome sequencing and annotation.</title>
        <authorList>
            <consortium name="The Broad Institute Genomics Platform"/>
            <consortium name="The Broad Institute Genome Sequencing Center for Infectious Disease"/>
            <person name="Wu L."/>
            <person name="Ma J."/>
        </authorList>
    </citation>
    <scope>NUCLEOTIDE SEQUENCE [LARGE SCALE GENOMIC DNA]</scope>
    <source>
        <strain evidence="3">KCTC 52490</strain>
    </source>
</reference>
<keyword evidence="3" id="KW-1185">Reference proteome</keyword>
<keyword evidence="1" id="KW-0472">Membrane</keyword>
<dbReference type="RefSeq" id="WP_381502660.1">
    <property type="nucleotide sequence ID" value="NZ_JBHUOM010000012.1"/>
</dbReference>
<accession>A0ABW6AM61</accession>
<organism evidence="2 3">
    <name type="scientific">Spirosoma flavum</name>
    <dbReference type="NCBI Taxonomy" id="2048557"/>
    <lineage>
        <taxon>Bacteria</taxon>
        <taxon>Pseudomonadati</taxon>
        <taxon>Bacteroidota</taxon>
        <taxon>Cytophagia</taxon>
        <taxon>Cytophagales</taxon>
        <taxon>Cytophagaceae</taxon>
        <taxon>Spirosoma</taxon>
    </lineage>
</organism>
<gene>
    <name evidence="2" type="ORF">ACFS25_15505</name>
</gene>
<comment type="caution">
    <text evidence="2">The sequence shown here is derived from an EMBL/GenBank/DDBJ whole genome shotgun (WGS) entry which is preliminary data.</text>
</comment>
<evidence type="ECO:0000313" key="3">
    <source>
        <dbReference type="Proteomes" id="UP001597512"/>
    </source>
</evidence>
<evidence type="ECO:0000313" key="2">
    <source>
        <dbReference type="EMBL" id="MFD2935198.1"/>
    </source>
</evidence>